<accession>A0AA35ZEE4</accession>
<dbReference type="Proteomes" id="UP001177003">
    <property type="component" value="Chromosome 6"/>
</dbReference>
<dbReference type="EMBL" id="OX465082">
    <property type="protein sequence ID" value="CAI9290447.1"/>
    <property type="molecule type" value="Genomic_DNA"/>
</dbReference>
<proteinExistence type="predicted"/>
<name>A0AA35ZEE4_LACSI</name>
<protein>
    <submittedName>
        <fullName evidence="1">Uncharacterized protein</fullName>
    </submittedName>
</protein>
<reference evidence="1" key="1">
    <citation type="submission" date="2023-04" db="EMBL/GenBank/DDBJ databases">
        <authorList>
            <person name="Vijverberg K."/>
            <person name="Xiong W."/>
            <person name="Schranz E."/>
        </authorList>
    </citation>
    <scope>NUCLEOTIDE SEQUENCE</scope>
</reference>
<evidence type="ECO:0000313" key="1">
    <source>
        <dbReference type="EMBL" id="CAI9290447.1"/>
    </source>
</evidence>
<sequence length="193" mass="21195">MDIDLSHISWAVLLLLELQSSVLMANVSSSLELVLFIGVLFLFPLFAHPLEIPPRLLLNYSPPHTTTVTTSYLRGSLAAAHEVPSGANPDSNRTGSKRSKPVKRIRYFTYHQLAPSVGLKPYISEKKLNRARKCYLANKDENIAINGDEPPQITTQGMIGVLVKSSIEPIPITQGIGGPCNLILEPTQEDLII</sequence>
<gene>
    <name evidence="1" type="ORF">LSALG_LOCUS29639</name>
</gene>
<dbReference type="AlphaFoldDB" id="A0AA35ZEE4"/>
<keyword evidence="2" id="KW-1185">Reference proteome</keyword>
<evidence type="ECO:0000313" key="2">
    <source>
        <dbReference type="Proteomes" id="UP001177003"/>
    </source>
</evidence>
<organism evidence="1 2">
    <name type="scientific">Lactuca saligna</name>
    <name type="common">Willowleaf lettuce</name>
    <dbReference type="NCBI Taxonomy" id="75948"/>
    <lineage>
        <taxon>Eukaryota</taxon>
        <taxon>Viridiplantae</taxon>
        <taxon>Streptophyta</taxon>
        <taxon>Embryophyta</taxon>
        <taxon>Tracheophyta</taxon>
        <taxon>Spermatophyta</taxon>
        <taxon>Magnoliopsida</taxon>
        <taxon>eudicotyledons</taxon>
        <taxon>Gunneridae</taxon>
        <taxon>Pentapetalae</taxon>
        <taxon>asterids</taxon>
        <taxon>campanulids</taxon>
        <taxon>Asterales</taxon>
        <taxon>Asteraceae</taxon>
        <taxon>Cichorioideae</taxon>
        <taxon>Cichorieae</taxon>
        <taxon>Lactucinae</taxon>
        <taxon>Lactuca</taxon>
    </lineage>
</organism>